<keyword evidence="8" id="KW-0443">Lipid metabolism</keyword>
<evidence type="ECO:0000313" key="17">
    <source>
        <dbReference type="EMBL" id="WLQ58372.1"/>
    </source>
</evidence>
<evidence type="ECO:0000313" key="18">
    <source>
        <dbReference type="Proteomes" id="UP001235744"/>
    </source>
</evidence>
<comment type="function">
    <text evidence="11 14">Involved in the type II fatty acid elongation cycle. Catalyzes the elongation of a wide range of acyl-ACP by the addition of two carbons from malonyl-ACP to an acyl acceptor. Can efficiently catalyze the conversion of palmitoleoyl-ACP (cis-hexadec-9-enoyl-ACP) to cis-vaccenoyl-ACP (cis-octadec-11-enoyl-ACP), an essential step in the thermal regulation of fatty acid composition.</text>
</comment>
<dbReference type="InterPro" id="IPR014031">
    <property type="entry name" value="Ketoacyl_synth_C"/>
</dbReference>
<keyword evidence="5 14" id="KW-0444">Lipid biosynthesis</keyword>
<evidence type="ECO:0000256" key="15">
    <source>
        <dbReference type="RuleBase" id="RU003694"/>
    </source>
</evidence>
<dbReference type="PROSITE" id="PS00606">
    <property type="entry name" value="KS3_1"/>
    <property type="match status" value="1"/>
</dbReference>
<dbReference type="EMBL" id="CP120988">
    <property type="protein sequence ID" value="WLQ58372.1"/>
    <property type="molecule type" value="Genomic_DNA"/>
</dbReference>
<dbReference type="PIRSF" id="PIRSF000447">
    <property type="entry name" value="KAS_II"/>
    <property type="match status" value="1"/>
</dbReference>
<dbReference type="SMART" id="SM00825">
    <property type="entry name" value="PKS_KS"/>
    <property type="match status" value="1"/>
</dbReference>
<evidence type="ECO:0000256" key="9">
    <source>
        <dbReference type="ARBA" id="ARBA00023160"/>
    </source>
</evidence>
<evidence type="ECO:0000256" key="7">
    <source>
        <dbReference type="ARBA" id="ARBA00022832"/>
    </source>
</evidence>
<keyword evidence="6 14" id="KW-0808">Transferase</keyword>
<dbReference type="InterPro" id="IPR018201">
    <property type="entry name" value="Ketoacyl_synth_AS"/>
</dbReference>
<evidence type="ECO:0000256" key="3">
    <source>
        <dbReference type="ARBA" id="ARBA00012356"/>
    </source>
</evidence>
<dbReference type="PANTHER" id="PTHR11712">
    <property type="entry name" value="POLYKETIDE SYNTHASE-RELATED"/>
    <property type="match status" value="1"/>
</dbReference>
<dbReference type="InterPro" id="IPR000794">
    <property type="entry name" value="Beta-ketoacyl_synthase"/>
</dbReference>
<dbReference type="InterPro" id="IPR014030">
    <property type="entry name" value="Ketoacyl_synth_N"/>
</dbReference>
<evidence type="ECO:0000256" key="1">
    <source>
        <dbReference type="ARBA" id="ARBA00005194"/>
    </source>
</evidence>
<protein>
    <recommendedName>
        <fullName evidence="4 14">3-oxoacyl-[acyl-carrier-protein] synthase 2</fullName>
        <ecNumber evidence="3 14">2.3.1.179</ecNumber>
    </recommendedName>
</protein>
<evidence type="ECO:0000256" key="4">
    <source>
        <dbReference type="ARBA" id="ARBA00014657"/>
    </source>
</evidence>
<dbReference type="Proteomes" id="UP001235744">
    <property type="component" value="Chromosome"/>
</dbReference>
<comment type="catalytic activity">
    <reaction evidence="13 14">
        <text>a fatty acyl-[ACP] + malonyl-[ACP] + H(+) = a 3-oxoacyl-[ACP] + holo-[ACP] + CO2</text>
        <dbReference type="Rhea" id="RHEA:22836"/>
        <dbReference type="Rhea" id="RHEA-COMP:9623"/>
        <dbReference type="Rhea" id="RHEA-COMP:9685"/>
        <dbReference type="Rhea" id="RHEA-COMP:9916"/>
        <dbReference type="Rhea" id="RHEA-COMP:14125"/>
        <dbReference type="ChEBI" id="CHEBI:15378"/>
        <dbReference type="ChEBI" id="CHEBI:16526"/>
        <dbReference type="ChEBI" id="CHEBI:64479"/>
        <dbReference type="ChEBI" id="CHEBI:78449"/>
        <dbReference type="ChEBI" id="CHEBI:78776"/>
        <dbReference type="ChEBI" id="CHEBI:138651"/>
    </reaction>
</comment>
<accession>A0ABY9ISH8</accession>
<evidence type="ECO:0000256" key="14">
    <source>
        <dbReference type="PIRNR" id="PIRNR000447"/>
    </source>
</evidence>
<reference evidence="17 18" key="1">
    <citation type="submission" date="2023-03" db="EMBL/GenBank/DDBJ databases">
        <title>Isolation and description of six Streptomyces strains from soil environments, able to metabolize different microbial glucans.</title>
        <authorList>
            <person name="Widen T."/>
            <person name="Larsbrink J."/>
        </authorList>
    </citation>
    <scope>NUCLEOTIDE SEQUENCE [LARGE SCALE GENOMIC DNA]</scope>
    <source>
        <strain evidence="17 18">Alt2</strain>
    </source>
</reference>
<evidence type="ECO:0000256" key="2">
    <source>
        <dbReference type="ARBA" id="ARBA00008467"/>
    </source>
</evidence>
<dbReference type="InterPro" id="IPR020841">
    <property type="entry name" value="PKS_Beta-ketoAc_synthase_dom"/>
</dbReference>
<comment type="catalytic activity">
    <reaction evidence="12 14">
        <text>(9Z)-hexadecenoyl-[ACP] + malonyl-[ACP] + H(+) = 3-oxo-(11Z)-octadecenoyl-[ACP] + holo-[ACP] + CO2</text>
        <dbReference type="Rhea" id="RHEA:55040"/>
        <dbReference type="Rhea" id="RHEA-COMP:9623"/>
        <dbReference type="Rhea" id="RHEA-COMP:9685"/>
        <dbReference type="Rhea" id="RHEA-COMP:10800"/>
        <dbReference type="Rhea" id="RHEA-COMP:14074"/>
        <dbReference type="ChEBI" id="CHEBI:15378"/>
        <dbReference type="ChEBI" id="CHEBI:16526"/>
        <dbReference type="ChEBI" id="CHEBI:64479"/>
        <dbReference type="ChEBI" id="CHEBI:78449"/>
        <dbReference type="ChEBI" id="CHEBI:83989"/>
        <dbReference type="ChEBI" id="CHEBI:138538"/>
        <dbReference type="EC" id="2.3.1.179"/>
    </reaction>
</comment>
<comment type="pathway">
    <text evidence="1 14">Lipid metabolism; fatty acid biosynthesis.</text>
</comment>
<evidence type="ECO:0000256" key="8">
    <source>
        <dbReference type="ARBA" id="ARBA00023098"/>
    </source>
</evidence>
<sequence>MTGRTTGPAAVVTGIGTFSSLGRGAADTFDALCHGKSGLVRPPAGHLLDGSVDVAGIAPDIAAGEVLPPSEGRLVDRYALMALAAADDAMADAGLVVGRDADPHRVAVIISSGAGGLSTYEAQALARAERGPTAVSPYLLPGMLPNMAAARIAIKYGIRGWSSAIATACAAGAHAVAEAARLIRYGEADVVVCGGAEAPLNPTSALAFAHARALSHGWDDPEAASRPFDRRRNGFVLAEGAGVLVVERADHAEARGAAGYADLLGWGATTDAYRPTAPRPDGEGAAMSMRGALATAGLGPQDIGYINAHGTSTKLGDIAETKAVHAVFGDRSPAVSSTKSMTGHLLGGSGALEAAVCALAISQGRMPPTHNLDEVDPACDLDHVRGEARQQRIEAAISNSFAFGGHNVSLLLGAASTPKKR</sequence>
<keyword evidence="10 14" id="KW-0012">Acyltransferase</keyword>
<dbReference type="Pfam" id="PF02801">
    <property type="entry name" value="Ketoacyl-synt_C"/>
    <property type="match status" value="1"/>
</dbReference>
<evidence type="ECO:0000256" key="6">
    <source>
        <dbReference type="ARBA" id="ARBA00022679"/>
    </source>
</evidence>
<dbReference type="Pfam" id="PF00109">
    <property type="entry name" value="ketoacyl-synt"/>
    <property type="match status" value="1"/>
</dbReference>
<name>A0ABY9ISH8_9ACTN</name>
<evidence type="ECO:0000256" key="13">
    <source>
        <dbReference type="ARBA" id="ARBA00047659"/>
    </source>
</evidence>
<evidence type="ECO:0000256" key="10">
    <source>
        <dbReference type="ARBA" id="ARBA00023315"/>
    </source>
</evidence>
<dbReference type="InterPro" id="IPR016039">
    <property type="entry name" value="Thiolase-like"/>
</dbReference>
<keyword evidence="7" id="KW-0276">Fatty acid metabolism</keyword>
<organism evidence="17 18">
    <name type="scientific">Streptomyces poriferorum</name>
    <dbReference type="NCBI Taxonomy" id="2798799"/>
    <lineage>
        <taxon>Bacteria</taxon>
        <taxon>Bacillati</taxon>
        <taxon>Actinomycetota</taxon>
        <taxon>Actinomycetes</taxon>
        <taxon>Kitasatosporales</taxon>
        <taxon>Streptomycetaceae</taxon>
        <taxon>Streptomyces</taxon>
    </lineage>
</organism>
<dbReference type="PANTHER" id="PTHR11712:SF336">
    <property type="entry name" value="3-OXOACYL-[ACYL-CARRIER-PROTEIN] SYNTHASE, MITOCHONDRIAL"/>
    <property type="match status" value="1"/>
</dbReference>
<dbReference type="InterPro" id="IPR017568">
    <property type="entry name" value="3-oxoacyl-ACP_synth-2"/>
</dbReference>
<dbReference type="SUPFAM" id="SSF53901">
    <property type="entry name" value="Thiolase-like"/>
    <property type="match status" value="2"/>
</dbReference>
<dbReference type="CDD" id="cd00834">
    <property type="entry name" value="KAS_I_II"/>
    <property type="match status" value="1"/>
</dbReference>
<evidence type="ECO:0000256" key="11">
    <source>
        <dbReference type="ARBA" id="ARBA00024006"/>
    </source>
</evidence>
<dbReference type="EC" id="2.3.1.179" evidence="3 14"/>
<dbReference type="Gene3D" id="3.40.47.10">
    <property type="match status" value="1"/>
</dbReference>
<dbReference type="NCBIfam" id="NF005589">
    <property type="entry name" value="PRK07314.1"/>
    <property type="match status" value="1"/>
</dbReference>
<keyword evidence="18" id="KW-1185">Reference proteome</keyword>
<keyword evidence="9 14" id="KW-0275">Fatty acid biosynthesis</keyword>
<feature type="domain" description="Ketosynthase family 3 (KS3)" evidence="16">
    <location>
        <begin position="7"/>
        <end position="414"/>
    </location>
</feature>
<gene>
    <name evidence="17" type="ORF">P8A19_24390</name>
</gene>
<evidence type="ECO:0000256" key="12">
    <source>
        <dbReference type="ARBA" id="ARBA00047318"/>
    </source>
</evidence>
<evidence type="ECO:0000259" key="16">
    <source>
        <dbReference type="PROSITE" id="PS52004"/>
    </source>
</evidence>
<dbReference type="PROSITE" id="PS52004">
    <property type="entry name" value="KS3_2"/>
    <property type="match status" value="1"/>
</dbReference>
<dbReference type="RefSeq" id="WP_306070451.1">
    <property type="nucleotide sequence ID" value="NZ_CP120988.1"/>
</dbReference>
<comment type="similarity">
    <text evidence="2 14 15">Belongs to the thiolase-like superfamily. Beta-ketoacyl-ACP synthases family.</text>
</comment>
<dbReference type="GO" id="GO:0016746">
    <property type="term" value="F:acyltransferase activity"/>
    <property type="evidence" value="ECO:0007669"/>
    <property type="project" value="UniProtKB-KW"/>
</dbReference>
<evidence type="ECO:0000256" key="5">
    <source>
        <dbReference type="ARBA" id="ARBA00022516"/>
    </source>
</evidence>
<proteinExistence type="inferred from homology"/>